<proteinExistence type="predicted"/>
<keyword evidence="3" id="KW-1185">Reference proteome</keyword>
<dbReference type="Proteomes" id="UP000663207">
    <property type="component" value="Chromosome"/>
</dbReference>
<name>A0ABX7QX78_9GAMM</name>
<reference evidence="2 3" key="1">
    <citation type="submission" date="2021-03" db="EMBL/GenBank/DDBJ databases">
        <title>Novel species identification of genus Shewanella.</title>
        <authorList>
            <person name="Liu G."/>
            <person name="Zhang Q."/>
        </authorList>
    </citation>
    <scope>NUCLEOTIDE SEQUENCE [LARGE SCALE GENOMIC DNA]</scope>
    <source>
        <strain evidence="2 3">FJAT-52962</strain>
    </source>
</reference>
<dbReference type="Pfam" id="PF00551">
    <property type="entry name" value="Formyl_trans_N"/>
    <property type="match status" value="1"/>
</dbReference>
<evidence type="ECO:0000259" key="1">
    <source>
        <dbReference type="Pfam" id="PF00551"/>
    </source>
</evidence>
<dbReference type="Gene3D" id="3.40.50.12230">
    <property type="match status" value="1"/>
</dbReference>
<feature type="domain" description="Formyl transferase N-terminal" evidence="1">
    <location>
        <begin position="50"/>
        <end position="139"/>
    </location>
</feature>
<evidence type="ECO:0000313" key="3">
    <source>
        <dbReference type="Proteomes" id="UP000663207"/>
    </source>
</evidence>
<dbReference type="InterPro" id="IPR036477">
    <property type="entry name" value="Formyl_transf_N_sf"/>
</dbReference>
<dbReference type="InterPro" id="IPR002376">
    <property type="entry name" value="Formyl_transf_N"/>
</dbReference>
<dbReference type="RefSeq" id="WP_207379542.1">
    <property type="nucleotide sequence ID" value="NZ_CP071502.1"/>
</dbReference>
<evidence type="ECO:0000313" key="2">
    <source>
        <dbReference type="EMBL" id="QSX36117.1"/>
    </source>
</evidence>
<dbReference type="SUPFAM" id="SSF53328">
    <property type="entry name" value="Formyltransferase"/>
    <property type="match status" value="1"/>
</dbReference>
<sequence length="215" mass="25080">MNKNTVTILCTDPCHPVFPYLSRWRALNGEQYDVQLVNRTTDITRFGGILFLVSCSELLTAEFRQKFDFSLVLHASELPEGRGWSPHIWDVIKGCHNLTLTLLNAEDKVDTGDIWHQLKIPLNGTELYDEINHLLFEAELTLITWACENIWHSRPRVQAEGGSYYRKRTPQDSRIDPHSTLAAQFDLLRVCDPERFPAFFEFRGKRYNIRLERED</sequence>
<organism evidence="2 3">
    <name type="scientific">Shewanella sedimentimangrovi</name>
    <dbReference type="NCBI Taxonomy" id="2814293"/>
    <lineage>
        <taxon>Bacteria</taxon>
        <taxon>Pseudomonadati</taxon>
        <taxon>Pseudomonadota</taxon>
        <taxon>Gammaproteobacteria</taxon>
        <taxon>Alteromonadales</taxon>
        <taxon>Shewanellaceae</taxon>
        <taxon>Shewanella</taxon>
    </lineage>
</organism>
<accession>A0ABX7QX78</accession>
<dbReference type="EMBL" id="CP071502">
    <property type="protein sequence ID" value="QSX36117.1"/>
    <property type="molecule type" value="Genomic_DNA"/>
</dbReference>
<protein>
    <submittedName>
        <fullName evidence="2">UDP-glucuronic acid dehydrogenase</fullName>
    </submittedName>
</protein>
<gene>
    <name evidence="2" type="ORF">JYB85_12315</name>
</gene>